<accession>A0A0D0CXQ2</accession>
<dbReference type="Proteomes" id="UP000054538">
    <property type="component" value="Unassembled WGS sequence"/>
</dbReference>
<reference evidence="1 2" key="1">
    <citation type="submission" date="2014-04" db="EMBL/GenBank/DDBJ databases">
        <authorList>
            <consortium name="DOE Joint Genome Institute"/>
            <person name="Kuo A."/>
            <person name="Kohler A."/>
            <person name="Jargeat P."/>
            <person name="Nagy L.G."/>
            <person name="Floudas D."/>
            <person name="Copeland A."/>
            <person name="Barry K.W."/>
            <person name="Cichocki N."/>
            <person name="Veneault-Fourrey C."/>
            <person name="LaButti K."/>
            <person name="Lindquist E.A."/>
            <person name="Lipzen A."/>
            <person name="Lundell T."/>
            <person name="Morin E."/>
            <person name="Murat C."/>
            <person name="Sun H."/>
            <person name="Tunlid A."/>
            <person name="Henrissat B."/>
            <person name="Grigoriev I.V."/>
            <person name="Hibbett D.S."/>
            <person name="Martin F."/>
            <person name="Nordberg H.P."/>
            <person name="Cantor M.N."/>
            <person name="Hua S.X."/>
        </authorList>
    </citation>
    <scope>NUCLEOTIDE SEQUENCE [LARGE SCALE GENOMIC DNA]</scope>
    <source>
        <strain evidence="1 2">Ve08.2h10</strain>
    </source>
</reference>
<dbReference type="EMBL" id="KN825535">
    <property type="protein sequence ID" value="KIK88627.1"/>
    <property type="molecule type" value="Genomic_DNA"/>
</dbReference>
<feature type="non-terminal residue" evidence="1">
    <location>
        <position position="93"/>
    </location>
</feature>
<gene>
    <name evidence="1" type="ORF">PAXRUDRAFT_115564</name>
</gene>
<dbReference type="AlphaFoldDB" id="A0A0D0CXQ2"/>
<name>A0A0D0CXQ2_9AGAM</name>
<keyword evidence="2" id="KW-1185">Reference proteome</keyword>
<evidence type="ECO:0000313" key="1">
    <source>
        <dbReference type="EMBL" id="KIK88627.1"/>
    </source>
</evidence>
<protein>
    <submittedName>
        <fullName evidence="1">Uncharacterized protein</fullName>
    </submittedName>
</protein>
<sequence length="93" mass="10653">PWEWMHVFLENIIPALIKLWTGQFKGLDTRHEDYGIVPHIWAEVGEETISAVQDIPAACVHILGNIAKDGGRLMFTAEAWGFWFMYLAPIMLK</sequence>
<organism evidence="1 2">
    <name type="scientific">Paxillus rubicundulus Ve08.2h10</name>
    <dbReference type="NCBI Taxonomy" id="930991"/>
    <lineage>
        <taxon>Eukaryota</taxon>
        <taxon>Fungi</taxon>
        <taxon>Dikarya</taxon>
        <taxon>Basidiomycota</taxon>
        <taxon>Agaricomycotina</taxon>
        <taxon>Agaricomycetes</taxon>
        <taxon>Agaricomycetidae</taxon>
        <taxon>Boletales</taxon>
        <taxon>Paxilineae</taxon>
        <taxon>Paxillaceae</taxon>
        <taxon>Paxillus</taxon>
    </lineage>
</organism>
<feature type="non-terminal residue" evidence="1">
    <location>
        <position position="1"/>
    </location>
</feature>
<evidence type="ECO:0000313" key="2">
    <source>
        <dbReference type="Proteomes" id="UP000054538"/>
    </source>
</evidence>
<reference evidence="2" key="2">
    <citation type="submission" date="2015-01" db="EMBL/GenBank/DDBJ databases">
        <title>Evolutionary Origins and Diversification of the Mycorrhizal Mutualists.</title>
        <authorList>
            <consortium name="DOE Joint Genome Institute"/>
            <consortium name="Mycorrhizal Genomics Consortium"/>
            <person name="Kohler A."/>
            <person name="Kuo A."/>
            <person name="Nagy L.G."/>
            <person name="Floudas D."/>
            <person name="Copeland A."/>
            <person name="Barry K.W."/>
            <person name="Cichocki N."/>
            <person name="Veneault-Fourrey C."/>
            <person name="LaButti K."/>
            <person name="Lindquist E.A."/>
            <person name="Lipzen A."/>
            <person name="Lundell T."/>
            <person name="Morin E."/>
            <person name="Murat C."/>
            <person name="Riley R."/>
            <person name="Ohm R."/>
            <person name="Sun H."/>
            <person name="Tunlid A."/>
            <person name="Henrissat B."/>
            <person name="Grigoriev I.V."/>
            <person name="Hibbett D.S."/>
            <person name="Martin F."/>
        </authorList>
    </citation>
    <scope>NUCLEOTIDE SEQUENCE [LARGE SCALE GENOMIC DNA]</scope>
    <source>
        <strain evidence="2">Ve08.2h10</strain>
    </source>
</reference>
<proteinExistence type="predicted"/>
<dbReference type="HOGENOM" id="CLU_2405407_0_0_1"/>
<dbReference type="OrthoDB" id="2404451at2759"/>
<dbReference type="InParanoid" id="A0A0D0CXQ2"/>